<dbReference type="EMBL" id="CP159925">
    <property type="protein sequence ID" value="XCO76051.1"/>
    <property type="molecule type" value="Genomic_DNA"/>
</dbReference>
<proteinExistence type="predicted"/>
<dbReference type="AlphaFoldDB" id="A0AAU8MWR4"/>
<evidence type="ECO:0000256" key="1">
    <source>
        <dbReference type="SAM" id="SignalP"/>
    </source>
</evidence>
<dbReference type="RefSeq" id="WP_363799420.1">
    <property type="nucleotide sequence ID" value="NZ_CP159925.1"/>
</dbReference>
<evidence type="ECO:0008006" key="3">
    <source>
        <dbReference type="Google" id="ProtNLM"/>
    </source>
</evidence>
<sequence>MKRPLLFSLLAPTLACALGAPAWAQYDPANVDAMASPRAQQQMRQSAQAVAETMVGRRANATDQRVLDQYMSQQNALARQLQSAAHAAGGALPAGYGTAPAYLEAGDEGYASLPHDSRDGELSPSELQALTRLAQTPEGRRVMQQLSQQGYDVGNRGAAYGYGSGPAQKPGRVLGQAFLLDLLNAAHNSALRPKVIYKDGSRP</sequence>
<organism evidence="2">
    <name type="scientific">Lysobacter firmicutimachus</name>
    <dbReference type="NCBI Taxonomy" id="1792846"/>
    <lineage>
        <taxon>Bacteria</taxon>
        <taxon>Pseudomonadati</taxon>
        <taxon>Pseudomonadota</taxon>
        <taxon>Gammaproteobacteria</taxon>
        <taxon>Lysobacterales</taxon>
        <taxon>Lysobacteraceae</taxon>
        <taxon>Lysobacter</taxon>
    </lineage>
</organism>
<evidence type="ECO:0000313" key="2">
    <source>
        <dbReference type="EMBL" id="XCO76051.1"/>
    </source>
</evidence>
<reference evidence="2" key="1">
    <citation type="submission" date="2024-06" db="EMBL/GenBank/DDBJ databases">
        <authorList>
            <person name="Li S."/>
        </authorList>
    </citation>
    <scope>NUCLEOTIDE SEQUENCE</scope>
    <source>
        <strain evidence="2">SR10</strain>
    </source>
</reference>
<feature type="chain" id="PRO_5043997947" description="DUF4148 domain-containing protein" evidence="1">
    <location>
        <begin position="25"/>
        <end position="203"/>
    </location>
</feature>
<gene>
    <name evidence="2" type="ORF">ABU614_04495</name>
</gene>
<protein>
    <recommendedName>
        <fullName evidence="3">DUF4148 domain-containing protein</fullName>
    </recommendedName>
</protein>
<name>A0AAU8MWR4_9GAMM</name>
<accession>A0AAU8MWR4</accession>
<keyword evidence="1" id="KW-0732">Signal</keyword>
<feature type="signal peptide" evidence="1">
    <location>
        <begin position="1"/>
        <end position="24"/>
    </location>
</feature>